<keyword evidence="2" id="KW-1185">Reference proteome</keyword>
<gene>
    <name evidence="1" type="ORF">SVUK_LOCUS20851</name>
</gene>
<accession>A0A3P7JXL5</accession>
<dbReference type="Proteomes" id="UP000270094">
    <property type="component" value="Unassembled WGS sequence"/>
</dbReference>
<evidence type="ECO:0000313" key="2">
    <source>
        <dbReference type="Proteomes" id="UP000270094"/>
    </source>
</evidence>
<proteinExistence type="predicted"/>
<evidence type="ECO:0000313" key="1">
    <source>
        <dbReference type="EMBL" id="VDM85853.1"/>
    </source>
</evidence>
<protein>
    <submittedName>
        <fullName evidence="1">Uncharacterized protein</fullName>
    </submittedName>
</protein>
<name>A0A3P7JXL5_STRVU</name>
<reference evidence="1 2" key="1">
    <citation type="submission" date="2018-11" db="EMBL/GenBank/DDBJ databases">
        <authorList>
            <consortium name="Pathogen Informatics"/>
        </authorList>
    </citation>
    <scope>NUCLEOTIDE SEQUENCE [LARGE SCALE GENOMIC DNA]</scope>
</reference>
<dbReference type="EMBL" id="UYYB01146237">
    <property type="protein sequence ID" value="VDM85853.1"/>
    <property type="molecule type" value="Genomic_DNA"/>
</dbReference>
<organism evidence="1 2">
    <name type="scientific">Strongylus vulgaris</name>
    <name type="common">Blood worm</name>
    <dbReference type="NCBI Taxonomy" id="40348"/>
    <lineage>
        <taxon>Eukaryota</taxon>
        <taxon>Metazoa</taxon>
        <taxon>Ecdysozoa</taxon>
        <taxon>Nematoda</taxon>
        <taxon>Chromadorea</taxon>
        <taxon>Rhabditida</taxon>
        <taxon>Rhabditina</taxon>
        <taxon>Rhabditomorpha</taxon>
        <taxon>Strongyloidea</taxon>
        <taxon>Strongylidae</taxon>
        <taxon>Strongylus</taxon>
    </lineage>
</organism>
<dbReference type="AlphaFoldDB" id="A0A3P7JXL5"/>
<sequence length="73" mass="8282">MKAITAAEYQLLGERVPARTRAYISEFPTECCTFGKDRVFVSMCKDVVEGFRIAAATSAWQATPSIFHIHYEY</sequence>